<dbReference type="PANTHER" id="PTHR13847:SF286">
    <property type="entry name" value="D-AMINO ACID DEHYDROGENASE"/>
    <property type="match status" value="1"/>
</dbReference>
<keyword evidence="3" id="KW-0285">Flavoprotein</keyword>
<keyword evidence="7" id="KW-1185">Reference proteome</keyword>
<dbReference type="SUPFAM" id="SSF51905">
    <property type="entry name" value="FAD/NAD(P)-binding domain"/>
    <property type="match status" value="1"/>
</dbReference>
<evidence type="ECO:0000256" key="2">
    <source>
        <dbReference type="ARBA" id="ARBA00009410"/>
    </source>
</evidence>
<dbReference type="Pfam" id="PF01266">
    <property type="entry name" value="DAO"/>
    <property type="match status" value="1"/>
</dbReference>
<reference evidence="6 7" key="1">
    <citation type="journal article" date="2019" name="Int. J. Syst. Evol. Microbiol.">
        <title>The Global Catalogue of Microorganisms (GCM) 10K type strain sequencing project: providing services to taxonomists for standard genome sequencing and annotation.</title>
        <authorList>
            <consortium name="The Broad Institute Genomics Platform"/>
            <consortium name="The Broad Institute Genome Sequencing Center for Infectious Disease"/>
            <person name="Wu L."/>
            <person name="Ma J."/>
        </authorList>
    </citation>
    <scope>NUCLEOTIDE SEQUENCE [LARGE SCALE GENOMIC DNA]</scope>
    <source>
        <strain evidence="6 7">JCM 14718</strain>
    </source>
</reference>
<dbReference type="Gene3D" id="3.30.9.10">
    <property type="entry name" value="D-Amino Acid Oxidase, subunit A, domain 2"/>
    <property type="match status" value="1"/>
</dbReference>
<dbReference type="PANTHER" id="PTHR13847">
    <property type="entry name" value="SARCOSINE DEHYDROGENASE-RELATED"/>
    <property type="match status" value="1"/>
</dbReference>
<protein>
    <submittedName>
        <fullName evidence="6">TIGR03364 family FAD-dependent oxidoreductase</fullName>
    </submittedName>
</protein>
<dbReference type="InterPro" id="IPR017741">
    <property type="entry name" value="FAD-dependent_OxRdtase_HpnW"/>
</dbReference>
<dbReference type="InterPro" id="IPR006076">
    <property type="entry name" value="FAD-dep_OxRdtase"/>
</dbReference>
<sequence length="379" mass="40505">MGSAAPGTLLDMRILIVGGGVLGTMHAWHAVRRGHQVVQLERDAGPRAATVRNFGLVWVSGRAPGAETTVALRARELWEEIGKAARGLKFRAAGSLTIVNTDAEVAVLEQVMALPDAADRELKLLDAGEARALEPALGADLRAALWCGRDAIVEPRLVPGALRQALAASGRYQFLPGRTVVDADTGIVRDHLGDTHHGDAVVICPGAEHSILGGKALSGLHRCRLQMMQTAPLDIPLRTALADGDSLRYYPVFDVPARKNLPAPSPATDRWRMQLLCVQRADGGLTIGDTHAYDEPFDVGVAEEAYDELRGRAERILGRTIPKTVTRWAGVYSQQPEPVAAVESRHVLTAGVHLITGLGGRGMTASPAVAETTAKELNW</sequence>
<accession>A0ABN2HHL3</accession>
<comment type="similarity">
    <text evidence="2">Belongs to the DadA oxidoreductase family.</text>
</comment>
<dbReference type="Gene3D" id="3.50.50.60">
    <property type="entry name" value="FAD/NAD(P)-binding domain"/>
    <property type="match status" value="1"/>
</dbReference>
<dbReference type="Proteomes" id="UP001500618">
    <property type="component" value="Unassembled WGS sequence"/>
</dbReference>
<organism evidence="6 7">
    <name type="scientific">Fodinicola feengrottensis</name>
    <dbReference type="NCBI Taxonomy" id="435914"/>
    <lineage>
        <taxon>Bacteria</taxon>
        <taxon>Bacillati</taxon>
        <taxon>Actinomycetota</taxon>
        <taxon>Actinomycetes</taxon>
        <taxon>Mycobacteriales</taxon>
        <taxon>Fodinicola</taxon>
    </lineage>
</organism>
<comment type="cofactor">
    <cofactor evidence="1">
        <name>FAD</name>
        <dbReference type="ChEBI" id="CHEBI:57692"/>
    </cofactor>
</comment>
<keyword evidence="4" id="KW-0560">Oxidoreductase</keyword>
<feature type="domain" description="FAD dependent oxidoreductase" evidence="5">
    <location>
        <begin position="13"/>
        <end position="375"/>
    </location>
</feature>
<evidence type="ECO:0000256" key="1">
    <source>
        <dbReference type="ARBA" id="ARBA00001974"/>
    </source>
</evidence>
<dbReference type="NCBIfam" id="TIGR03364">
    <property type="entry name" value="HpnW_proposed"/>
    <property type="match status" value="1"/>
</dbReference>
<proteinExistence type="inferred from homology"/>
<evidence type="ECO:0000259" key="5">
    <source>
        <dbReference type="Pfam" id="PF01266"/>
    </source>
</evidence>
<comment type="caution">
    <text evidence="6">The sequence shown here is derived from an EMBL/GenBank/DDBJ whole genome shotgun (WGS) entry which is preliminary data.</text>
</comment>
<dbReference type="InterPro" id="IPR036188">
    <property type="entry name" value="FAD/NAD-bd_sf"/>
</dbReference>
<name>A0ABN2HHL3_9ACTN</name>
<evidence type="ECO:0000256" key="4">
    <source>
        <dbReference type="ARBA" id="ARBA00023002"/>
    </source>
</evidence>
<evidence type="ECO:0000313" key="6">
    <source>
        <dbReference type="EMBL" id="GAA1688108.1"/>
    </source>
</evidence>
<evidence type="ECO:0000313" key="7">
    <source>
        <dbReference type="Proteomes" id="UP001500618"/>
    </source>
</evidence>
<evidence type="ECO:0000256" key="3">
    <source>
        <dbReference type="ARBA" id="ARBA00022630"/>
    </source>
</evidence>
<gene>
    <name evidence="6" type="ORF">GCM10009765_41980</name>
</gene>
<dbReference type="EMBL" id="BAAANY010000015">
    <property type="protein sequence ID" value="GAA1688108.1"/>
    <property type="molecule type" value="Genomic_DNA"/>
</dbReference>